<dbReference type="Proteomes" id="UP001237737">
    <property type="component" value="Unassembled WGS sequence"/>
</dbReference>
<accession>A0ABT9STI3</accession>
<comment type="caution">
    <text evidence="1">The sequence shown here is derived from an EMBL/GenBank/DDBJ whole genome shotgun (WGS) entry which is preliminary data.</text>
</comment>
<name>A0ABT9STI3_9GAMM</name>
<reference evidence="1 2" key="1">
    <citation type="submission" date="2023-07" db="EMBL/GenBank/DDBJ databases">
        <title>Sorghum-associated microbial communities from plants grown in Nebraska, USA.</title>
        <authorList>
            <person name="Schachtman D."/>
        </authorList>
    </citation>
    <scope>NUCLEOTIDE SEQUENCE [LARGE SCALE GENOMIC DNA]</scope>
    <source>
        <strain evidence="1 2">CC60</strain>
    </source>
</reference>
<dbReference type="Pfam" id="PF10116">
    <property type="entry name" value="Host_attach"/>
    <property type="match status" value="1"/>
</dbReference>
<organism evidence="1 2">
    <name type="scientific">Luteibacter jiangsuensis</name>
    <dbReference type="NCBI Taxonomy" id="637577"/>
    <lineage>
        <taxon>Bacteria</taxon>
        <taxon>Pseudomonadati</taxon>
        <taxon>Pseudomonadota</taxon>
        <taxon>Gammaproteobacteria</taxon>
        <taxon>Lysobacterales</taxon>
        <taxon>Rhodanobacteraceae</taxon>
        <taxon>Luteibacter</taxon>
    </lineage>
</organism>
<evidence type="ECO:0000313" key="1">
    <source>
        <dbReference type="EMBL" id="MDQ0008308.1"/>
    </source>
</evidence>
<protein>
    <submittedName>
        <fullName evidence="1">Protein required for attachment to host cells</fullName>
    </submittedName>
</protein>
<gene>
    <name evidence="1" type="ORF">J2T07_000467</name>
</gene>
<evidence type="ECO:0000313" key="2">
    <source>
        <dbReference type="Proteomes" id="UP001237737"/>
    </source>
</evidence>
<sequence>MTNTWILVCDAARARLFETSSRRGDWTEVACYANPELRGPPADRTTGRTIPRAQESVGAARHIIEPRMTRKDRSAQMFARHIAEPLHEAKVHRRYDRLFLVAPPRFLGVLREQIGDPEVACVAGTLDDDIVGLSKGDLIQHMCRAFPHDFATEKTSGATI</sequence>
<proteinExistence type="predicted"/>
<dbReference type="RefSeq" id="WP_306846960.1">
    <property type="nucleotide sequence ID" value="NZ_JAUSSK010000001.1"/>
</dbReference>
<dbReference type="EMBL" id="JAUSSK010000001">
    <property type="protein sequence ID" value="MDQ0008308.1"/>
    <property type="molecule type" value="Genomic_DNA"/>
</dbReference>
<keyword evidence="2" id="KW-1185">Reference proteome</keyword>
<dbReference type="InterPro" id="IPR019291">
    <property type="entry name" value="Host_attachment_protein"/>
</dbReference>